<dbReference type="Gene3D" id="3.40.50.1820">
    <property type="entry name" value="alpha/beta hydrolase"/>
    <property type="match status" value="1"/>
</dbReference>
<evidence type="ECO:0000313" key="4">
    <source>
        <dbReference type="Proteomes" id="UP001155240"/>
    </source>
</evidence>
<evidence type="ECO:0000313" key="3">
    <source>
        <dbReference type="EMBL" id="MCM6762038.1"/>
    </source>
</evidence>
<dbReference type="InterPro" id="IPR050300">
    <property type="entry name" value="GDXG_lipolytic_enzyme"/>
</dbReference>
<dbReference type="RefSeq" id="WP_251944458.1">
    <property type="nucleotide sequence ID" value="NZ_JAMRYM010000017.1"/>
</dbReference>
<keyword evidence="4" id="KW-1185">Reference proteome</keyword>
<comment type="caution">
    <text evidence="3">The sequence shown here is derived from an EMBL/GenBank/DDBJ whole genome shotgun (WGS) entry which is preliminary data.</text>
</comment>
<reference evidence="3" key="1">
    <citation type="submission" date="2022-06" db="EMBL/GenBank/DDBJ databases">
        <title>Whole genome shotgun sequencing (WGS) of Rathayibacter sp. ZW T2_19, isolated from stored onions (Allium cepa).</title>
        <authorList>
            <person name="Stoll D.A."/>
            <person name="Huch M."/>
        </authorList>
    </citation>
    <scope>NUCLEOTIDE SEQUENCE</scope>
    <source>
        <strain evidence="3">ZW T2_19</strain>
    </source>
</reference>
<dbReference type="AlphaFoldDB" id="A0A9X2DWW8"/>
<protein>
    <submittedName>
        <fullName evidence="3">Alpha/beta hydrolase</fullName>
    </submittedName>
</protein>
<dbReference type="EMBL" id="JAMRYM010000017">
    <property type="protein sequence ID" value="MCM6762038.1"/>
    <property type="molecule type" value="Genomic_DNA"/>
</dbReference>
<evidence type="ECO:0000259" key="2">
    <source>
        <dbReference type="Pfam" id="PF07859"/>
    </source>
</evidence>
<proteinExistence type="predicted"/>
<dbReference type="Pfam" id="PF07859">
    <property type="entry name" value="Abhydrolase_3"/>
    <property type="match status" value="1"/>
</dbReference>
<feature type="domain" description="Alpha/beta hydrolase fold-3" evidence="2">
    <location>
        <begin position="91"/>
        <end position="298"/>
    </location>
</feature>
<dbReference type="InterPro" id="IPR029058">
    <property type="entry name" value="AB_hydrolase_fold"/>
</dbReference>
<sequence>MHVTEDSNARSIPRPPFDPRVQAGLNALADLPIFAPLTSESIPTMRGYSVPEDISALDLEQREYTLPSADGTQLALTVLRRKNHAGAGPGILHIHGGGMVMGDRMTGISLVAGWVLEHDAVVATVEYRLAPEHPDPTPVEDCYAALLWIAANADDIGIDQGRILIAGASAGGGLAAGVALLARDRRGPVLLGQLLLCPMIDDRDATVSTRQFDGIGLWDRGSNSVGWKSLLGGRRGTDDVSAYAAPARATDLTGLPPTYLDVGSAEVFRDEVVSYASSLWRDGGDAELHVWPGMTHGWEALMHGTPLAELAAAARDSWVARLLESSTSRSA</sequence>
<keyword evidence="1 3" id="KW-0378">Hydrolase</keyword>
<dbReference type="Proteomes" id="UP001155240">
    <property type="component" value="Unassembled WGS sequence"/>
</dbReference>
<name>A0A9X2DWW8_9MICO</name>
<evidence type="ECO:0000256" key="1">
    <source>
        <dbReference type="ARBA" id="ARBA00022801"/>
    </source>
</evidence>
<gene>
    <name evidence="3" type="ORF">NB037_06350</name>
</gene>
<organism evidence="3 4">
    <name type="scientific">Rathayibacter rubneri</name>
    <dbReference type="NCBI Taxonomy" id="2950106"/>
    <lineage>
        <taxon>Bacteria</taxon>
        <taxon>Bacillati</taxon>
        <taxon>Actinomycetota</taxon>
        <taxon>Actinomycetes</taxon>
        <taxon>Micrococcales</taxon>
        <taxon>Microbacteriaceae</taxon>
        <taxon>Rathayibacter</taxon>
    </lineage>
</organism>
<accession>A0A9X2DWW8</accession>
<dbReference type="PANTHER" id="PTHR48081">
    <property type="entry name" value="AB HYDROLASE SUPERFAMILY PROTEIN C4A8.06C"/>
    <property type="match status" value="1"/>
</dbReference>
<dbReference type="InterPro" id="IPR013094">
    <property type="entry name" value="AB_hydrolase_3"/>
</dbReference>
<dbReference type="GO" id="GO:0016787">
    <property type="term" value="F:hydrolase activity"/>
    <property type="evidence" value="ECO:0007669"/>
    <property type="project" value="UniProtKB-KW"/>
</dbReference>
<dbReference type="SUPFAM" id="SSF53474">
    <property type="entry name" value="alpha/beta-Hydrolases"/>
    <property type="match status" value="1"/>
</dbReference>
<dbReference type="PANTHER" id="PTHR48081:SF8">
    <property type="entry name" value="ALPHA_BETA HYDROLASE FOLD-3 DOMAIN-CONTAINING PROTEIN-RELATED"/>
    <property type="match status" value="1"/>
</dbReference>